<gene>
    <name evidence="1" type="ORF">EV702DRAFT_973940</name>
</gene>
<dbReference type="EMBL" id="JABBWD010000037">
    <property type="protein sequence ID" value="KAG1774943.1"/>
    <property type="molecule type" value="Genomic_DNA"/>
</dbReference>
<organism evidence="1 2">
    <name type="scientific">Suillus placidus</name>
    <dbReference type="NCBI Taxonomy" id="48579"/>
    <lineage>
        <taxon>Eukaryota</taxon>
        <taxon>Fungi</taxon>
        <taxon>Dikarya</taxon>
        <taxon>Basidiomycota</taxon>
        <taxon>Agaricomycotina</taxon>
        <taxon>Agaricomycetes</taxon>
        <taxon>Agaricomycetidae</taxon>
        <taxon>Boletales</taxon>
        <taxon>Suillineae</taxon>
        <taxon>Suillaceae</taxon>
        <taxon>Suillus</taxon>
    </lineage>
</organism>
<evidence type="ECO:0008006" key="3">
    <source>
        <dbReference type="Google" id="ProtNLM"/>
    </source>
</evidence>
<dbReference type="SUPFAM" id="SSF53098">
    <property type="entry name" value="Ribonuclease H-like"/>
    <property type="match status" value="1"/>
</dbReference>
<accession>A0A9P6ZR53</accession>
<dbReference type="Proteomes" id="UP000714275">
    <property type="component" value="Unassembled WGS sequence"/>
</dbReference>
<protein>
    <recommendedName>
        <fullName evidence="3">DUF659 domain-containing protein</fullName>
    </recommendedName>
</protein>
<dbReference type="InterPro" id="IPR012337">
    <property type="entry name" value="RNaseH-like_sf"/>
</dbReference>
<sequence length="121" mass="13882">MEIGDGHNIIAATTDNPTVMKAFRWKFQEKFYWVTFPCFLHGLNTIIGEILQHSSPTPFMKWHVTKATRVVTFFNGSHYWGGQLKEQAKKDGINRGLKKNCKSRWYALVLQSMSVCDIGVT</sequence>
<comment type="caution">
    <text evidence="1">The sequence shown here is derived from an EMBL/GenBank/DDBJ whole genome shotgun (WGS) entry which is preliminary data.</text>
</comment>
<evidence type="ECO:0000313" key="2">
    <source>
        <dbReference type="Proteomes" id="UP000714275"/>
    </source>
</evidence>
<dbReference type="AlphaFoldDB" id="A0A9P6ZR53"/>
<dbReference type="OrthoDB" id="3226942at2759"/>
<name>A0A9P6ZR53_9AGAM</name>
<evidence type="ECO:0000313" key="1">
    <source>
        <dbReference type="EMBL" id="KAG1774943.1"/>
    </source>
</evidence>
<keyword evidence="2" id="KW-1185">Reference proteome</keyword>
<reference evidence="1" key="1">
    <citation type="journal article" date="2020" name="New Phytol.">
        <title>Comparative genomics reveals dynamic genome evolution in host specialist ectomycorrhizal fungi.</title>
        <authorList>
            <person name="Lofgren L.A."/>
            <person name="Nguyen N.H."/>
            <person name="Vilgalys R."/>
            <person name="Ruytinx J."/>
            <person name="Liao H.L."/>
            <person name="Branco S."/>
            <person name="Kuo A."/>
            <person name="LaButti K."/>
            <person name="Lipzen A."/>
            <person name="Andreopoulos W."/>
            <person name="Pangilinan J."/>
            <person name="Riley R."/>
            <person name="Hundley H."/>
            <person name="Na H."/>
            <person name="Barry K."/>
            <person name="Grigoriev I.V."/>
            <person name="Stajich J.E."/>
            <person name="Kennedy P.G."/>
        </authorList>
    </citation>
    <scope>NUCLEOTIDE SEQUENCE</scope>
    <source>
        <strain evidence="1">DOB743</strain>
    </source>
</reference>
<proteinExistence type="predicted"/>